<comment type="catalytic activity">
    <reaction evidence="3">
        <text>N(6)-succinyl-L-lysyl-[protein] + NAD(+) + H2O = 2''-O-succinyl-ADP-D-ribose + nicotinamide + L-lysyl-[protein]</text>
        <dbReference type="Rhea" id="RHEA:47668"/>
        <dbReference type="Rhea" id="RHEA-COMP:9752"/>
        <dbReference type="Rhea" id="RHEA-COMP:11877"/>
        <dbReference type="ChEBI" id="CHEBI:15377"/>
        <dbReference type="ChEBI" id="CHEBI:17154"/>
        <dbReference type="ChEBI" id="CHEBI:29969"/>
        <dbReference type="ChEBI" id="CHEBI:57540"/>
        <dbReference type="ChEBI" id="CHEBI:87830"/>
        <dbReference type="ChEBI" id="CHEBI:87832"/>
    </reaction>
</comment>
<keyword evidence="1" id="KW-0808">Transferase</keyword>
<feature type="active site" description="Proton acceptor" evidence="3">
    <location>
        <position position="115"/>
    </location>
</feature>
<evidence type="ECO:0000256" key="1">
    <source>
        <dbReference type="ARBA" id="ARBA00022679"/>
    </source>
</evidence>
<dbReference type="CDD" id="cd01412">
    <property type="entry name" value="SIRT5_Af1_CobB"/>
    <property type="match status" value="1"/>
</dbReference>
<name>A0ABP3WNC3_9ALTE</name>
<protein>
    <recommendedName>
        <fullName evidence="3">NAD-dependent protein deacylase</fullName>
        <ecNumber evidence="3">2.3.1.286</ecNumber>
    </recommendedName>
    <alternativeName>
        <fullName evidence="3">Regulatory protein SIR2 homolog</fullName>
    </alternativeName>
</protein>
<dbReference type="InterPro" id="IPR026591">
    <property type="entry name" value="Sirtuin_cat_small_dom_sf"/>
</dbReference>
<feature type="binding site" evidence="3">
    <location>
        <position position="60"/>
    </location>
    <ligand>
        <name>substrate</name>
    </ligand>
</feature>
<dbReference type="EMBL" id="BAAAFD010000001">
    <property type="protein sequence ID" value="GAA0852193.1"/>
    <property type="molecule type" value="Genomic_DNA"/>
</dbReference>
<feature type="binding site" evidence="3">
    <location>
        <position position="142"/>
    </location>
    <ligand>
        <name>Zn(2+)</name>
        <dbReference type="ChEBI" id="CHEBI:29105"/>
    </ligand>
</feature>
<feature type="binding site" evidence="3">
    <location>
        <position position="123"/>
    </location>
    <ligand>
        <name>Zn(2+)</name>
        <dbReference type="ChEBI" id="CHEBI:29105"/>
    </ligand>
</feature>
<feature type="binding site" evidence="3">
    <location>
        <position position="226"/>
    </location>
    <ligand>
        <name>NAD(+)</name>
        <dbReference type="ChEBI" id="CHEBI:57540"/>
    </ligand>
</feature>
<dbReference type="NCBIfam" id="NF001755">
    <property type="entry name" value="PRK00481.1-5"/>
    <property type="match status" value="1"/>
</dbReference>
<dbReference type="PANTHER" id="PTHR11085">
    <property type="entry name" value="NAD-DEPENDENT PROTEIN DEACYLASE SIRTUIN-5, MITOCHONDRIAL-RELATED"/>
    <property type="match status" value="1"/>
</dbReference>
<dbReference type="Gene3D" id="3.40.50.1220">
    <property type="entry name" value="TPP-binding domain"/>
    <property type="match status" value="1"/>
</dbReference>
<evidence type="ECO:0000256" key="2">
    <source>
        <dbReference type="ARBA" id="ARBA00023027"/>
    </source>
</evidence>
<comment type="subcellular location">
    <subcellularLocation>
        <location evidence="3">Cytoplasm</location>
    </subcellularLocation>
</comment>
<dbReference type="Gene3D" id="3.30.1600.10">
    <property type="entry name" value="SIR2/SIRT2 'Small Domain"/>
    <property type="match status" value="1"/>
</dbReference>
<comment type="cofactor">
    <cofactor evidence="3">
        <name>Zn(2+)</name>
        <dbReference type="ChEBI" id="CHEBI:29105"/>
    </cofactor>
    <text evidence="3">Binds 1 zinc ion per subunit.</text>
</comment>
<dbReference type="RefSeq" id="WP_343855656.1">
    <property type="nucleotide sequence ID" value="NZ_BAAAFD010000001.1"/>
</dbReference>
<evidence type="ECO:0000256" key="4">
    <source>
        <dbReference type="PROSITE-ProRule" id="PRU00236"/>
    </source>
</evidence>
<dbReference type="HAMAP" id="MF_01121">
    <property type="entry name" value="Sirtuin_ClassIII"/>
    <property type="match status" value="1"/>
</dbReference>
<sequence length="239" mass="26698">MSNLLTKQSRVVVLTGAGISAESGLKTFRDNDGLWENHSIEEVATPEAFARNPDLVYRFYNQRRAQLTHGEVYPNEGHKALAKLEAQLGDRFLLVTQNVDNLHELAGSQRVLHMHGDLLSYRCCRSGQVVETTAAYDRHSRCDCCTPANSIRPNIVWFGEMPMHMEQISSALENADYFISIGTSGSVYPAAGFVKEANYYGAHTVELNLEPSSNHYEFSQSYYGLASDVIPQYVEQLIG</sequence>
<dbReference type="Pfam" id="PF02146">
    <property type="entry name" value="SIR2"/>
    <property type="match status" value="1"/>
</dbReference>
<comment type="caution">
    <text evidence="6">The sequence shown here is derived from an EMBL/GenBank/DDBJ whole genome shotgun (WGS) entry which is preliminary data.</text>
</comment>
<keyword evidence="3" id="KW-0862">Zinc</keyword>
<dbReference type="SUPFAM" id="SSF52467">
    <property type="entry name" value="DHS-like NAD/FAD-binding domain"/>
    <property type="match status" value="1"/>
</dbReference>
<evidence type="ECO:0000259" key="5">
    <source>
        <dbReference type="PROSITE" id="PS50305"/>
    </source>
</evidence>
<dbReference type="EC" id="2.3.1.286" evidence="3"/>
<dbReference type="PANTHER" id="PTHR11085:SF4">
    <property type="entry name" value="NAD-DEPENDENT PROTEIN DEACYLASE"/>
    <property type="match status" value="1"/>
</dbReference>
<dbReference type="InterPro" id="IPR029035">
    <property type="entry name" value="DHS-like_NAD/FAD-binding_dom"/>
</dbReference>
<feature type="binding site" evidence="3">
    <location>
        <begin position="208"/>
        <end position="210"/>
    </location>
    <ligand>
        <name>NAD(+)</name>
        <dbReference type="ChEBI" id="CHEBI:57540"/>
    </ligand>
</feature>
<keyword evidence="7" id="KW-1185">Reference proteome</keyword>
<evidence type="ECO:0000313" key="7">
    <source>
        <dbReference type="Proteomes" id="UP001500359"/>
    </source>
</evidence>
<dbReference type="PROSITE" id="PS50305">
    <property type="entry name" value="SIRTUIN"/>
    <property type="match status" value="1"/>
</dbReference>
<dbReference type="InterPro" id="IPR026590">
    <property type="entry name" value="Ssirtuin_cat_dom"/>
</dbReference>
<reference evidence="7" key="1">
    <citation type="journal article" date="2019" name="Int. J. Syst. Evol. Microbiol.">
        <title>The Global Catalogue of Microorganisms (GCM) 10K type strain sequencing project: providing services to taxonomists for standard genome sequencing and annotation.</title>
        <authorList>
            <consortium name="The Broad Institute Genomics Platform"/>
            <consortium name="The Broad Institute Genome Sequencing Center for Infectious Disease"/>
            <person name="Wu L."/>
            <person name="Ma J."/>
        </authorList>
    </citation>
    <scope>NUCLEOTIDE SEQUENCE [LARGE SCALE GENOMIC DNA]</scope>
    <source>
        <strain evidence="7">JCM 15896</strain>
    </source>
</reference>
<keyword evidence="3" id="KW-0479">Metal-binding</keyword>
<evidence type="ECO:0000313" key="6">
    <source>
        <dbReference type="EMBL" id="GAA0852193.1"/>
    </source>
</evidence>
<feature type="binding site" evidence="3">
    <location>
        <begin position="16"/>
        <end position="35"/>
    </location>
    <ligand>
        <name>NAD(+)</name>
        <dbReference type="ChEBI" id="CHEBI:57540"/>
    </ligand>
</feature>
<organism evidence="6 7">
    <name type="scientific">Aliiglaciecola litoralis</name>
    <dbReference type="NCBI Taxonomy" id="582857"/>
    <lineage>
        <taxon>Bacteria</taxon>
        <taxon>Pseudomonadati</taxon>
        <taxon>Pseudomonadota</taxon>
        <taxon>Gammaproteobacteria</taxon>
        <taxon>Alteromonadales</taxon>
        <taxon>Alteromonadaceae</taxon>
        <taxon>Aliiglaciecola</taxon>
    </lineage>
</organism>
<keyword evidence="2 3" id="KW-0520">NAD</keyword>
<keyword evidence="3" id="KW-0963">Cytoplasm</keyword>
<comment type="catalytic activity">
    <reaction evidence="3">
        <text>N(6)-acetyl-L-lysyl-[protein] + NAD(+) + H2O = 2''-O-acetyl-ADP-D-ribose + nicotinamide + L-lysyl-[protein]</text>
        <dbReference type="Rhea" id="RHEA:43636"/>
        <dbReference type="Rhea" id="RHEA-COMP:9752"/>
        <dbReference type="Rhea" id="RHEA-COMP:10731"/>
        <dbReference type="ChEBI" id="CHEBI:15377"/>
        <dbReference type="ChEBI" id="CHEBI:17154"/>
        <dbReference type="ChEBI" id="CHEBI:29969"/>
        <dbReference type="ChEBI" id="CHEBI:57540"/>
        <dbReference type="ChEBI" id="CHEBI:61930"/>
        <dbReference type="ChEBI" id="CHEBI:83767"/>
        <dbReference type="EC" id="2.3.1.286"/>
    </reaction>
</comment>
<feature type="binding site" evidence="3">
    <location>
        <position position="63"/>
    </location>
    <ligand>
        <name>substrate</name>
    </ligand>
</feature>
<accession>A0ABP3WNC3</accession>
<dbReference type="Proteomes" id="UP001500359">
    <property type="component" value="Unassembled WGS sequence"/>
</dbReference>
<dbReference type="InterPro" id="IPR003000">
    <property type="entry name" value="Sirtuin"/>
</dbReference>
<gene>
    <name evidence="3 6" type="primary">cobB</name>
    <name evidence="6" type="ORF">GCM10009114_01490</name>
</gene>
<comment type="domain">
    <text evidence="3">2 residues (Tyr-60 and Arg-63) present in a large hydrophobic pocket are probably involved in substrate specificity. They are important for desuccinylation activity, but dispensable for deacetylation activity.</text>
</comment>
<feature type="binding site" evidence="3">
    <location>
        <begin position="182"/>
        <end position="184"/>
    </location>
    <ligand>
        <name>NAD(+)</name>
        <dbReference type="ChEBI" id="CHEBI:57540"/>
    </ligand>
</feature>
<comment type="function">
    <text evidence="3">NAD-dependent lysine deacetylase and desuccinylase that specifically removes acetyl and succinyl groups on target proteins. Modulates the activities of several proteins which are inactive in their acylated form.</text>
</comment>
<evidence type="ECO:0000256" key="3">
    <source>
        <dbReference type="HAMAP-Rule" id="MF_01121"/>
    </source>
</evidence>
<dbReference type="InterPro" id="IPR050134">
    <property type="entry name" value="NAD-dep_sirtuin_deacylases"/>
</dbReference>
<feature type="domain" description="Deacetylase sirtuin-type" evidence="5">
    <location>
        <begin position="1"/>
        <end position="239"/>
    </location>
</feature>
<dbReference type="InterPro" id="IPR027546">
    <property type="entry name" value="Sirtuin_class_III"/>
</dbReference>
<feature type="binding site" evidence="3">
    <location>
        <begin position="97"/>
        <end position="100"/>
    </location>
    <ligand>
        <name>NAD(+)</name>
        <dbReference type="ChEBI" id="CHEBI:57540"/>
    </ligand>
</feature>
<comment type="caution">
    <text evidence="3 4">Lacks conserved residue(s) required for the propagation of feature annotation.</text>
</comment>
<proteinExistence type="inferred from homology"/>
<comment type="similarity">
    <text evidence="3">Belongs to the sirtuin family. Class III subfamily.</text>
</comment>